<keyword evidence="5 8" id="KW-0812">Transmembrane</keyword>
<evidence type="ECO:0000256" key="2">
    <source>
        <dbReference type="ARBA" id="ARBA00010145"/>
    </source>
</evidence>
<keyword evidence="6 8" id="KW-1133">Transmembrane helix</keyword>
<dbReference type="Pfam" id="PF03547">
    <property type="entry name" value="Mem_trans"/>
    <property type="match status" value="1"/>
</dbReference>
<comment type="caution">
    <text evidence="9">The sequence shown here is derived from an EMBL/GenBank/DDBJ whole genome shotgun (WGS) entry which is preliminary data.</text>
</comment>
<feature type="transmembrane region" description="Helical" evidence="8">
    <location>
        <begin position="57"/>
        <end position="77"/>
    </location>
</feature>
<dbReference type="AlphaFoldDB" id="A0A7Z6ZS18"/>
<feature type="transmembrane region" description="Helical" evidence="8">
    <location>
        <begin position="280"/>
        <end position="302"/>
    </location>
</feature>
<feature type="transmembrane region" description="Helical" evidence="8">
    <location>
        <begin position="89"/>
        <end position="109"/>
    </location>
</feature>
<evidence type="ECO:0000256" key="7">
    <source>
        <dbReference type="ARBA" id="ARBA00023136"/>
    </source>
</evidence>
<reference evidence="10" key="1">
    <citation type="journal article" date="2018" name="Front. Microbiol.">
        <title>Genome-Based Analysis Reveals the Taxonomy and Diversity of the Family Idiomarinaceae.</title>
        <authorList>
            <person name="Liu Y."/>
            <person name="Lai Q."/>
            <person name="Shao Z."/>
        </authorList>
    </citation>
    <scope>NUCLEOTIDE SEQUENCE [LARGE SCALE GENOMIC DNA]</scope>
    <source>
        <strain evidence="10">KYW314</strain>
    </source>
</reference>
<evidence type="ECO:0000313" key="9">
    <source>
        <dbReference type="EMBL" id="RUO39183.1"/>
    </source>
</evidence>
<feature type="transmembrane region" description="Helical" evidence="8">
    <location>
        <begin position="29"/>
        <end position="45"/>
    </location>
</feature>
<evidence type="ECO:0000313" key="10">
    <source>
        <dbReference type="Proteomes" id="UP000287766"/>
    </source>
</evidence>
<feature type="transmembrane region" description="Helical" evidence="8">
    <location>
        <begin position="194"/>
        <end position="211"/>
    </location>
</feature>
<dbReference type="GO" id="GO:0005886">
    <property type="term" value="C:plasma membrane"/>
    <property type="evidence" value="ECO:0007669"/>
    <property type="project" value="UniProtKB-SubCell"/>
</dbReference>
<gene>
    <name evidence="9" type="ORF">CWE22_10525</name>
</gene>
<feature type="transmembrane region" description="Helical" evidence="8">
    <location>
        <begin position="223"/>
        <end position="243"/>
    </location>
</feature>
<protein>
    <recommendedName>
        <fullName evidence="11">AEC family transporter</fullName>
    </recommendedName>
</protein>
<keyword evidence="7 8" id="KW-0472">Membrane</keyword>
<comment type="similarity">
    <text evidence="2">Belongs to the auxin efflux carrier (TC 2.A.69) family.</text>
</comment>
<dbReference type="InterPro" id="IPR004776">
    <property type="entry name" value="Mem_transp_PIN-like"/>
</dbReference>
<evidence type="ECO:0008006" key="11">
    <source>
        <dbReference type="Google" id="ProtNLM"/>
    </source>
</evidence>
<dbReference type="EMBL" id="PIPR01000003">
    <property type="protein sequence ID" value="RUO39183.1"/>
    <property type="molecule type" value="Genomic_DNA"/>
</dbReference>
<keyword evidence="10" id="KW-1185">Reference proteome</keyword>
<sequence>MANFLFIAGYLLIGLLLQRSRQFPQNTGQILNAYVIYVALPALVLQKIPLLELSTALVIPAVVPWLLLALTVPLLLWCSRRFQWSRTTTGAMLIIVPLGNTSFVGFPMIEAFFGAQGIPFALLYDQLGSFLILSIYATIIAAVYSADPGGEARRPSAWQLTKKIVTFPPFIALIVALLCRSIEYHAAVQRFIDSLAVTLVPVIMVAVGFQLKFRLPQEDRGPLVGALVIKLVLTPLVVLGLLWPFGLDQLVVQVTLLEAAMPAMISAGALAIMAGLAPTLAAAIVGYGIVFCFLTLPLWFWLVTQLARIT</sequence>
<dbReference type="PANTHER" id="PTHR36838:SF1">
    <property type="entry name" value="SLR1864 PROTEIN"/>
    <property type="match status" value="1"/>
</dbReference>
<evidence type="ECO:0000256" key="8">
    <source>
        <dbReference type="SAM" id="Phobius"/>
    </source>
</evidence>
<comment type="subcellular location">
    <subcellularLocation>
        <location evidence="1">Cell membrane</location>
        <topology evidence="1">Multi-pass membrane protein</topology>
    </subcellularLocation>
</comment>
<keyword evidence="4" id="KW-1003">Cell membrane</keyword>
<evidence type="ECO:0000256" key="5">
    <source>
        <dbReference type="ARBA" id="ARBA00022692"/>
    </source>
</evidence>
<proteinExistence type="inferred from homology"/>
<dbReference type="Proteomes" id="UP000287766">
    <property type="component" value="Unassembled WGS sequence"/>
</dbReference>
<dbReference type="PANTHER" id="PTHR36838">
    <property type="entry name" value="AUXIN EFFLUX CARRIER FAMILY PROTEIN"/>
    <property type="match status" value="1"/>
</dbReference>
<evidence type="ECO:0000256" key="6">
    <source>
        <dbReference type="ARBA" id="ARBA00022989"/>
    </source>
</evidence>
<organism evidence="9 10">
    <name type="scientific">Pseudidiomarina aestuarii</name>
    <dbReference type="NCBI Taxonomy" id="624146"/>
    <lineage>
        <taxon>Bacteria</taxon>
        <taxon>Pseudomonadati</taxon>
        <taxon>Pseudomonadota</taxon>
        <taxon>Gammaproteobacteria</taxon>
        <taxon>Alteromonadales</taxon>
        <taxon>Idiomarinaceae</taxon>
        <taxon>Pseudidiomarina</taxon>
    </lineage>
</organism>
<evidence type="ECO:0000256" key="1">
    <source>
        <dbReference type="ARBA" id="ARBA00004651"/>
    </source>
</evidence>
<dbReference type="Gene3D" id="1.20.1530.20">
    <property type="match status" value="1"/>
</dbReference>
<dbReference type="GO" id="GO:0055085">
    <property type="term" value="P:transmembrane transport"/>
    <property type="evidence" value="ECO:0007669"/>
    <property type="project" value="InterPro"/>
</dbReference>
<keyword evidence="3" id="KW-0813">Transport</keyword>
<feature type="transmembrane region" description="Helical" evidence="8">
    <location>
        <begin position="250"/>
        <end position="274"/>
    </location>
</feature>
<dbReference type="RefSeq" id="WP_169931448.1">
    <property type="nucleotide sequence ID" value="NZ_PIPR01000003.1"/>
</dbReference>
<accession>A0A7Z6ZS18</accession>
<name>A0A7Z6ZS18_9GAMM</name>
<dbReference type="InterPro" id="IPR038770">
    <property type="entry name" value="Na+/solute_symporter_sf"/>
</dbReference>
<feature type="transmembrane region" description="Helical" evidence="8">
    <location>
        <begin position="121"/>
        <end position="144"/>
    </location>
</feature>
<evidence type="ECO:0000256" key="3">
    <source>
        <dbReference type="ARBA" id="ARBA00022448"/>
    </source>
</evidence>
<evidence type="ECO:0000256" key="4">
    <source>
        <dbReference type="ARBA" id="ARBA00022475"/>
    </source>
</evidence>